<dbReference type="GO" id="GO:0005829">
    <property type="term" value="C:cytosol"/>
    <property type="evidence" value="ECO:0007669"/>
    <property type="project" value="Ensembl"/>
</dbReference>
<keyword evidence="1" id="KW-0805">Transcription regulation</keyword>
<dbReference type="GO" id="GO:0003148">
    <property type="term" value="P:outflow tract septum morphogenesis"/>
    <property type="evidence" value="ECO:0007669"/>
    <property type="project" value="Ensembl"/>
</dbReference>
<evidence type="ECO:0000256" key="2">
    <source>
        <dbReference type="ARBA" id="ARBA00023163"/>
    </source>
</evidence>
<dbReference type="GO" id="GO:0031589">
    <property type="term" value="P:cell-substrate adhesion"/>
    <property type="evidence" value="ECO:0007669"/>
    <property type="project" value="Ensembl"/>
</dbReference>
<reference evidence="4" key="1">
    <citation type="submission" date="2025-08" db="UniProtKB">
        <authorList>
            <consortium name="Ensembl"/>
        </authorList>
    </citation>
    <scope>IDENTIFICATION</scope>
</reference>
<dbReference type="GO" id="GO:0045444">
    <property type="term" value="P:fat cell differentiation"/>
    <property type="evidence" value="ECO:0007669"/>
    <property type="project" value="Ensembl"/>
</dbReference>
<dbReference type="GO" id="GO:0060395">
    <property type="term" value="P:SMAD protein signal transduction"/>
    <property type="evidence" value="ECO:0007669"/>
    <property type="project" value="TreeGrafter"/>
</dbReference>
<dbReference type="GO" id="GO:0003184">
    <property type="term" value="P:pulmonary valve morphogenesis"/>
    <property type="evidence" value="ECO:0007669"/>
    <property type="project" value="Ensembl"/>
</dbReference>
<dbReference type="GO" id="GO:0140311">
    <property type="term" value="F:protein sequestering activity"/>
    <property type="evidence" value="ECO:0007669"/>
    <property type="project" value="Ensembl"/>
</dbReference>
<dbReference type="InterPro" id="IPR001132">
    <property type="entry name" value="SMAD_dom_Dwarfin-type"/>
</dbReference>
<dbReference type="GO" id="GO:0000976">
    <property type="term" value="F:transcription cis-regulatory region binding"/>
    <property type="evidence" value="ECO:0007669"/>
    <property type="project" value="Ensembl"/>
</dbReference>
<dbReference type="PANTHER" id="PTHR13703:SF28">
    <property type="entry name" value="MOTHERS AGAINST DECAPENTAPLEGIC HOMOLOG 6"/>
    <property type="match status" value="1"/>
</dbReference>
<dbReference type="Pfam" id="PF03166">
    <property type="entry name" value="MH2"/>
    <property type="match status" value="1"/>
</dbReference>
<dbReference type="AlphaFoldDB" id="A0A7M4FQ02"/>
<dbReference type="GO" id="GO:0071144">
    <property type="term" value="C:heteromeric SMAD protein complex"/>
    <property type="evidence" value="ECO:0007669"/>
    <property type="project" value="TreeGrafter"/>
</dbReference>
<proteinExistence type="predicted"/>
<dbReference type="GO" id="GO:0060976">
    <property type="term" value="P:coronary vasculature development"/>
    <property type="evidence" value="ECO:0007669"/>
    <property type="project" value="Ensembl"/>
</dbReference>
<dbReference type="GO" id="GO:1902895">
    <property type="term" value="P:positive regulation of miRNA transcription"/>
    <property type="evidence" value="ECO:0007669"/>
    <property type="project" value="Ensembl"/>
</dbReference>
<dbReference type="Ensembl" id="ENSCPRT00005001054.1">
    <property type="protein sequence ID" value="ENSCPRP00005000902.1"/>
    <property type="gene ID" value="ENSCPRG00005000698.1"/>
</dbReference>
<dbReference type="GO" id="GO:0036064">
    <property type="term" value="C:ciliary basal body"/>
    <property type="evidence" value="ECO:0007669"/>
    <property type="project" value="Ensembl"/>
</dbReference>
<dbReference type="GO" id="GO:0006955">
    <property type="term" value="P:immune response"/>
    <property type="evidence" value="ECO:0007669"/>
    <property type="project" value="Ensembl"/>
</dbReference>
<organism evidence="4 5">
    <name type="scientific">Crocodylus porosus</name>
    <name type="common">Saltwater crocodile</name>
    <name type="synonym">Estuarine crocodile</name>
    <dbReference type="NCBI Taxonomy" id="8502"/>
    <lineage>
        <taxon>Eukaryota</taxon>
        <taxon>Metazoa</taxon>
        <taxon>Chordata</taxon>
        <taxon>Craniata</taxon>
        <taxon>Vertebrata</taxon>
        <taxon>Euteleostomi</taxon>
        <taxon>Archelosauria</taxon>
        <taxon>Archosauria</taxon>
        <taxon>Crocodylia</taxon>
        <taxon>Longirostres</taxon>
        <taxon>Crocodylidae</taxon>
        <taxon>Crocodylus</taxon>
    </lineage>
</organism>
<dbReference type="InterPro" id="IPR017855">
    <property type="entry name" value="SMAD-like_dom_sf"/>
</dbReference>
<gene>
    <name evidence="4" type="primary">SMAD6</name>
</gene>
<dbReference type="GO" id="GO:0032496">
    <property type="term" value="P:response to lipopolysaccharide"/>
    <property type="evidence" value="ECO:0007669"/>
    <property type="project" value="Ensembl"/>
</dbReference>
<dbReference type="SMART" id="SM00524">
    <property type="entry name" value="DWB"/>
    <property type="match status" value="1"/>
</dbReference>
<dbReference type="GO" id="GO:0030279">
    <property type="term" value="P:negative regulation of ossification"/>
    <property type="evidence" value="ECO:0007669"/>
    <property type="project" value="Ensembl"/>
</dbReference>
<dbReference type="SUPFAM" id="SSF49879">
    <property type="entry name" value="SMAD/FHA domain"/>
    <property type="match status" value="1"/>
</dbReference>
<dbReference type="GO" id="GO:0034713">
    <property type="term" value="F:type I transforming growth factor beta receptor binding"/>
    <property type="evidence" value="ECO:0007669"/>
    <property type="project" value="Ensembl"/>
</dbReference>
<keyword evidence="5" id="KW-1185">Reference proteome</keyword>
<dbReference type="FunFam" id="2.60.200.10:FF:000004">
    <property type="entry name" value="Mothers against decapentaplegic homolog"/>
    <property type="match status" value="1"/>
</dbReference>
<dbReference type="GO" id="GO:0003183">
    <property type="term" value="P:mitral valve morphogenesis"/>
    <property type="evidence" value="ECO:0007669"/>
    <property type="project" value="Ensembl"/>
</dbReference>
<dbReference type="GO" id="GO:0007352">
    <property type="term" value="P:zygotic specification of dorsal/ventral axis"/>
    <property type="evidence" value="ECO:0007669"/>
    <property type="project" value="Ensembl"/>
</dbReference>
<name>A0A7M4FQ02_CROPO</name>
<dbReference type="GO" id="GO:0030512">
    <property type="term" value="P:negative regulation of transforming growth factor beta receptor signaling pathway"/>
    <property type="evidence" value="ECO:0007669"/>
    <property type="project" value="Ensembl"/>
</dbReference>
<dbReference type="GO" id="GO:0070698">
    <property type="term" value="F:type I activin receptor binding"/>
    <property type="evidence" value="ECO:0007669"/>
    <property type="project" value="Ensembl"/>
</dbReference>
<dbReference type="GO" id="GO:0006357">
    <property type="term" value="P:regulation of transcription by RNA polymerase II"/>
    <property type="evidence" value="ECO:0007669"/>
    <property type="project" value="TreeGrafter"/>
</dbReference>
<evidence type="ECO:0000259" key="3">
    <source>
        <dbReference type="PROSITE" id="PS51076"/>
    </source>
</evidence>
<dbReference type="GO" id="GO:0001657">
    <property type="term" value="P:ureteric bud development"/>
    <property type="evidence" value="ECO:0007669"/>
    <property type="project" value="Ensembl"/>
</dbReference>
<dbReference type="GO" id="GO:0060392">
    <property type="term" value="P:negative regulation of SMAD protein signal transduction"/>
    <property type="evidence" value="ECO:0007669"/>
    <property type="project" value="Ensembl"/>
</dbReference>
<evidence type="ECO:0000256" key="1">
    <source>
        <dbReference type="ARBA" id="ARBA00023015"/>
    </source>
</evidence>
<dbReference type="PROSITE" id="PS51076">
    <property type="entry name" value="MH2"/>
    <property type="match status" value="1"/>
</dbReference>
<dbReference type="GO" id="GO:0031625">
    <property type="term" value="F:ubiquitin protein ligase binding"/>
    <property type="evidence" value="ECO:0007669"/>
    <property type="project" value="Ensembl"/>
</dbReference>
<dbReference type="GO" id="GO:0030514">
    <property type="term" value="P:negative regulation of BMP signaling pathway"/>
    <property type="evidence" value="ECO:0007669"/>
    <property type="project" value="Ensembl"/>
</dbReference>
<dbReference type="CDD" id="cd10499">
    <property type="entry name" value="MH2_SMAD_6"/>
    <property type="match status" value="1"/>
</dbReference>
<dbReference type="GO" id="GO:0070411">
    <property type="term" value="F:I-SMAD binding"/>
    <property type="evidence" value="ECO:0007669"/>
    <property type="project" value="Ensembl"/>
</dbReference>
<dbReference type="GO" id="GO:0043066">
    <property type="term" value="P:negative regulation of apoptotic process"/>
    <property type="evidence" value="ECO:0007669"/>
    <property type="project" value="Ensembl"/>
</dbReference>
<dbReference type="InterPro" id="IPR008984">
    <property type="entry name" value="SMAD_FHA_dom_sf"/>
</dbReference>
<evidence type="ECO:0000313" key="5">
    <source>
        <dbReference type="Proteomes" id="UP000594220"/>
    </source>
</evidence>
<reference evidence="4" key="2">
    <citation type="submission" date="2025-09" db="UniProtKB">
        <authorList>
            <consortium name="Ensembl"/>
        </authorList>
    </citation>
    <scope>IDENTIFICATION</scope>
</reference>
<dbReference type="GO" id="GO:0070412">
    <property type="term" value="F:R-SMAD binding"/>
    <property type="evidence" value="ECO:0007669"/>
    <property type="project" value="Ensembl"/>
</dbReference>
<dbReference type="InterPro" id="IPR013790">
    <property type="entry name" value="Dwarfin"/>
</dbReference>
<dbReference type="GO" id="GO:0032926">
    <property type="term" value="P:negative regulation of activin receptor signaling pathway"/>
    <property type="evidence" value="ECO:0007669"/>
    <property type="project" value="Ensembl"/>
</dbReference>
<dbReference type="GO" id="GO:0008285">
    <property type="term" value="P:negative regulation of cell population proliferation"/>
    <property type="evidence" value="ECO:0007669"/>
    <property type="project" value="Ensembl"/>
</dbReference>
<sequence length="375" mass="42192">MMSKSHWIYQIPRCLTLKQRPLTRQTSLLETSQTGGNSCFFGPVRMVRTTPSNLWLPELVACSLPALRRPSFVRRNSLALGYFCWVRASLEVTGRLPRTSGAGCAGTTRTQIVGDSWISTLRSTWQAERCRGADCRCPNGQGDGAVSLLSGSWRPIGMQDVGEDWNYAGPASKTPDGCSQIRTADSYGAFRIGSKYASMSPDAMKRSHWCNVAYWEHRTRVGRLYTVYEQSVSIFYDLPQGNGFCLGQLNLENRSETVRRTRSKIGYGILLSKEPDGVWAYNRSEHPIFVNSPTLDIPHCRTLIVRKVMPGYSIKVFDYEKSCLLQHATDLDYADGPYDPNSVRISFAKGWGPCYSRQFITSCPCWLEILLSNNR</sequence>
<dbReference type="GO" id="GO:0003180">
    <property type="term" value="P:aortic valve morphogenesis"/>
    <property type="evidence" value="ECO:0007669"/>
    <property type="project" value="Ensembl"/>
</dbReference>
<evidence type="ECO:0000313" key="4">
    <source>
        <dbReference type="Ensembl" id="ENSCPRP00005000902.1"/>
    </source>
</evidence>
<protein>
    <submittedName>
        <fullName evidence="4">SMAD family member 6</fullName>
    </submittedName>
</protein>
<dbReference type="GO" id="GO:0070410">
    <property type="term" value="F:co-SMAD binding"/>
    <property type="evidence" value="ECO:0007669"/>
    <property type="project" value="Ensembl"/>
</dbReference>
<dbReference type="Gene3D" id="2.60.200.10">
    <property type="match status" value="1"/>
</dbReference>
<dbReference type="GO" id="GO:0030509">
    <property type="term" value="P:BMP signaling pathway"/>
    <property type="evidence" value="ECO:0007669"/>
    <property type="project" value="Ensembl"/>
</dbReference>
<keyword evidence="2" id="KW-0804">Transcription</keyword>
<dbReference type="GeneTree" id="ENSGT00940000158146"/>
<dbReference type="GO" id="GO:0140416">
    <property type="term" value="F:transcription regulator inhibitor activity"/>
    <property type="evidence" value="ECO:0007669"/>
    <property type="project" value="Ensembl"/>
</dbReference>
<dbReference type="GO" id="GO:0042802">
    <property type="term" value="F:identical protein binding"/>
    <property type="evidence" value="ECO:0007669"/>
    <property type="project" value="Ensembl"/>
</dbReference>
<dbReference type="GO" id="GO:0034616">
    <property type="term" value="P:response to laminar fluid shear stress"/>
    <property type="evidence" value="ECO:0007669"/>
    <property type="project" value="Ensembl"/>
</dbReference>
<dbReference type="GO" id="GO:0016604">
    <property type="term" value="C:nuclear body"/>
    <property type="evidence" value="ECO:0007669"/>
    <property type="project" value="Ensembl"/>
</dbReference>
<dbReference type="GO" id="GO:0005794">
    <property type="term" value="C:Golgi apparatus"/>
    <property type="evidence" value="ECO:0007669"/>
    <property type="project" value="Ensembl"/>
</dbReference>
<dbReference type="GO" id="GO:0003682">
    <property type="term" value="F:chromatin binding"/>
    <property type="evidence" value="ECO:0007669"/>
    <property type="project" value="Ensembl"/>
</dbReference>
<feature type="domain" description="MH2" evidence="3">
    <location>
        <begin position="209"/>
        <end position="375"/>
    </location>
</feature>
<dbReference type="PANTHER" id="PTHR13703">
    <property type="entry name" value="SMAD"/>
    <property type="match status" value="1"/>
</dbReference>
<dbReference type="Proteomes" id="UP000594220">
    <property type="component" value="Unplaced"/>
</dbReference>
<dbReference type="GO" id="GO:0035904">
    <property type="term" value="P:aorta development"/>
    <property type="evidence" value="ECO:0007669"/>
    <property type="project" value="Ensembl"/>
</dbReference>
<dbReference type="GO" id="GO:0003281">
    <property type="term" value="P:ventricular septum development"/>
    <property type="evidence" value="ECO:0007669"/>
    <property type="project" value="Ensembl"/>
</dbReference>
<accession>A0A7M4FQ02</accession>
<dbReference type="GO" id="GO:0045668">
    <property type="term" value="P:negative regulation of osteoblast differentiation"/>
    <property type="evidence" value="ECO:0007669"/>
    <property type="project" value="Ensembl"/>
</dbReference>